<evidence type="ECO:0000313" key="16">
    <source>
        <dbReference type="Proteomes" id="UP000199615"/>
    </source>
</evidence>
<keyword evidence="5" id="KW-0349">Heme</keyword>
<keyword evidence="16" id="KW-1185">Reference proteome</keyword>
<feature type="transmembrane region" description="Helical" evidence="13">
    <location>
        <begin position="55"/>
        <end position="72"/>
    </location>
</feature>
<dbReference type="EMBL" id="FODT01000007">
    <property type="protein sequence ID" value="SEP03571.1"/>
    <property type="molecule type" value="Genomic_DNA"/>
</dbReference>
<feature type="transmembrane region" description="Helical" evidence="13">
    <location>
        <begin position="16"/>
        <end position="35"/>
    </location>
</feature>
<keyword evidence="6 13" id="KW-0812">Transmembrane</keyword>
<dbReference type="PANTHER" id="PTHR30529:SF1">
    <property type="entry name" value="CYTOCHROME B561 HOMOLOG 2"/>
    <property type="match status" value="1"/>
</dbReference>
<dbReference type="Pfam" id="PF01292">
    <property type="entry name" value="Ni_hydr_CYTB"/>
    <property type="match status" value="1"/>
</dbReference>
<protein>
    <submittedName>
        <fullName evidence="15">Cytochrome b561</fullName>
    </submittedName>
</protein>
<evidence type="ECO:0000256" key="2">
    <source>
        <dbReference type="ARBA" id="ARBA00004651"/>
    </source>
</evidence>
<keyword evidence="11 13" id="KW-0472">Membrane</keyword>
<proteinExistence type="inferred from homology"/>
<dbReference type="InterPro" id="IPR016174">
    <property type="entry name" value="Di-haem_cyt_TM"/>
</dbReference>
<evidence type="ECO:0000256" key="11">
    <source>
        <dbReference type="ARBA" id="ARBA00023136"/>
    </source>
</evidence>
<evidence type="ECO:0000256" key="7">
    <source>
        <dbReference type="ARBA" id="ARBA00022723"/>
    </source>
</evidence>
<evidence type="ECO:0000313" key="15">
    <source>
        <dbReference type="EMBL" id="SEP03571.1"/>
    </source>
</evidence>
<keyword evidence="7" id="KW-0479">Metal-binding</keyword>
<dbReference type="GO" id="GO:0020037">
    <property type="term" value="F:heme binding"/>
    <property type="evidence" value="ECO:0007669"/>
    <property type="project" value="TreeGrafter"/>
</dbReference>
<evidence type="ECO:0000256" key="8">
    <source>
        <dbReference type="ARBA" id="ARBA00022982"/>
    </source>
</evidence>
<dbReference type="InterPro" id="IPR052168">
    <property type="entry name" value="Cytochrome_b561_oxidase"/>
</dbReference>
<evidence type="ECO:0000256" key="10">
    <source>
        <dbReference type="ARBA" id="ARBA00023004"/>
    </source>
</evidence>
<evidence type="ECO:0000256" key="12">
    <source>
        <dbReference type="ARBA" id="ARBA00037975"/>
    </source>
</evidence>
<evidence type="ECO:0000256" key="3">
    <source>
        <dbReference type="ARBA" id="ARBA00022448"/>
    </source>
</evidence>
<sequence length="183" mass="20134">METTANPQERYTRMAILLHWGMTAIIFGLIGVGFYMSNLPPSPQKYALYDLHKSFGVLVVLLLAVRLVWRAAHTPPELPAAYSPLLRNASHLGHLLLYVLMFAVPVSGWVMSAAGGRPASLFGLSIPPPVEKSEHLAGLWGDIHFTLAAALVLLIIGHTLFALKHHFIDKDGLLRRMWGGLLP</sequence>
<dbReference type="InterPro" id="IPR011577">
    <property type="entry name" value="Cyt_b561_bac/Ni-Hgenase"/>
</dbReference>
<keyword evidence="9 13" id="KW-1133">Transmembrane helix</keyword>
<dbReference type="GO" id="GO:0005886">
    <property type="term" value="C:plasma membrane"/>
    <property type="evidence" value="ECO:0007669"/>
    <property type="project" value="UniProtKB-SubCell"/>
</dbReference>
<dbReference type="GO" id="GO:0009055">
    <property type="term" value="F:electron transfer activity"/>
    <property type="evidence" value="ECO:0007669"/>
    <property type="project" value="InterPro"/>
</dbReference>
<dbReference type="OrthoDB" id="1247465at2"/>
<reference evidence="16" key="1">
    <citation type="submission" date="2016-10" db="EMBL/GenBank/DDBJ databases">
        <authorList>
            <person name="Varghese N."/>
            <person name="Submissions S."/>
        </authorList>
    </citation>
    <scope>NUCLEOTIDE SEQUENCE [LARGE SCALE GENOMIC DNA]</scope>
    <source>
        <strain evidence="16">DSM 123</strain>
    </source>
</reference>
<comment type="cofactor">
    <cofactor evidence="1">
        <name>heme b</name>
        <dbReference type="ChEBI" id="CHEBI:60344"/>
    </cofactor>
</comment>
<comment type="similarity">
    <text evidence="12">Belongs to the cytochrome b561 family.</text>
</comment>
<dbReference type="PANTHER" id="PTHR30529">
    <property type="entry name" value="CYTOCHROME B561"/>
    <property type="match status" value="1"/>
</dbReference>
<dbReference type="GO" id="GO:0046872">
    <property type="term" value="F:metal ion binding"/>
    <property type="evidence" value="ECO:0007669"/>
    <property type="project" value="UniProtKB-KW"/>
</dbReference>
<keyword evidence="8" id="KW-0249">Electron transport</keyword>
<gene>
    <name evidence="15" type="ORF">SAMN05444123_107104</name>
</gene>
<comment type="subcellular location">
    <subcellularLocation>
        <location evidence="2">Cell membrane</location>
        <topology evidence="2">Multi-pass membrane protein</topology>
    </subcellularLocation>
</comment>
<dbReference type="Proteomes" id="UP000199615">
    <property type="component" value="Unassembled WGS sequence"/>
</dbReference>
<dbReference type="Gene3D" id="1.20.950.20">
    <property type="entry name" value="Transmembrane di-heme cytochromes, Chain C"/>
    <property type="match status" value="1"/>
</dbReference>
<evidence type="ECO:0000256" key="5">
    <source>
        <dbReference type="ARBA" id="ARBA00022617"/>
    </source>
</evidence>
<accession>A0A1H8UK68</accession>
<keyword evidence="4" id="KW-1003">Cell membrane</keyword>
<evidence type="ECO:0000259" key="14">
    <source>
        <dbReference type="Pfam" id="PF01292"/>
    </source>
</evidence>
<keyword evidence="10" id="KW-0408">Iron</keyword>
<name>A0A1H8UK68_9BRAD</name>
<dbReference type="SUPFAM" id="SSF81342">
    <property type="entry name" value="Transmembrane di-heme cytochromes"/>
    <property type="match status" value="1"/>
</dbReference>
<feature type="domain" description="Cytochrome b561 bacterial/Ni-hydrogenase" evidence="14">
    <location>
        <begin position="10"/>
        <end position="180"/>
    </location>
</feature>
<dbReference type="RefSeq" id="WP_092684771.1">
    <property type="nucleotide sequence ID" value="NZ_FODT01000007.1"/>
</dbReference>
<organism evidence="15 16">
    <name type="scientific">Rhodopseudomonas pseudopalustris</name>
    <dbReference type="NCBI Taxonomy" id="1513892"/>
    <lineage>
        <taxon>Bacteria</taxon>
        <taxon>Pseudomonadati</taxon>
        <taxon>Pseudomonadota</taxon>
        <taxon>Alphaproteobacteria</taxon>
        <taxon>Hyphomicrobiales</taxon>
        <taxon>Nitrobacteraceae</taxon>
        <taxon>Rhodopseudomonas</taxon>
    </lineage>
</organism>
<dbReference type="AlphaFoldDB" id="A0A1H8UK68"/>
<evidence type="ECO:0000256" key="1">
    <source>
        <dbReference type="ARBA" id="ARBA00001970"/>
    </source>
</evidence>
<dbReference type="GO" id="GO:0022904">
    <property type="term" value="P:respiratory electron transport chain"/>
    <property type="evidence" value="ECO:0007669"/>
    <property type="project" value="InterPro"/>
</dbReference>
<evidence type="ECO:0000256" key="6">
    <source>
        <dbReference type="ARBA" id="ARBA00022692"/>
    </source>
</evidence>
<feature type="transmembrane region" description="Helical" evidence="13">
    <location>
        <begin position="143"/>
        <end position="163"/>
    </location>
</feature>
<evidence type="ECO:0000256" key="13">
    <source>
        <dbReference type="SAM" id="Phobius"/>
    </source>
</evidence>
<feature type="transmembrane region" description="Helical" evidence="13">
    <location>
        <begin position="92"/>
        <end position="111"/>
    </location>
</feature>
<evidence type="ECO:0000256" key="9">
    <source>
        <dbReference type="ARBA" id="ARBA00022989"/>
    </source>
</evidence>
<evidence type="ECO:0000256" key="4">
    <source>
        <dbReference type="ARBA" id="ARBA00022475"/>
    </source>
</evidence>
<keyword evidence="3" id="KW-0813">Transport</keyword>